<feature type="compositionally biased region" description="Pro residues" evidence="1">
    <location>
        <begin position="95"/>
        <end position="109"/>
    </location>
</feature>
<reference evidence="2" key="1">
    <citation type="journal article" date="2023" name="Science">
        <title>Genome structures resolve the early diversification of teleost fishes.</title>
        <authorList>
            <person name="Parey E."/>
            <person name="Louis A."/>
            <person name="Montfort J."/>
            <person name="Bouchez O."/>
            <person name="Roques C."/>
            <person name="Iampietro C."/>
            <person name="Lluch J."/>
            <person name="Castinel A."/>
            <person name="Donnadieu C."/>
            <person name="Desvignes T."/>
            <person name="Floi Bucao C."/>
            <person name="Jouanno E."/>
            <person name="Wen M."/>
            <person name="Mejri S."/>
            <person name="Dirks R."/>
            <person name="Jansen H."/>
            <person name="Henkel C."/>
            <person name="Chen W.J."/>
            <person name="Zahm M."/>
            <person name="Cabau C."/>
            <person name="Klopp C."/>
            <person name="Thompson A.W."/>
            <person name="Robinson-Rechavi M."/>
            <person name="Braasch I."/>
            <person name="Lecointre G."/>
            <person name="Bobe J."/>
            <person name="Postlethwait J.H."/>
            <person name="Berthelot C."/>
            <person name="Roest Crollius H."/>
            <person name="Guiguen Y."/>
        </authorList>
    </citation>
    <scope>NUCLEOTIDE SEQUENCE</scope>
    <source>
        <strain evidence="2">NC1722</strain>
    </source>
</reference>
<comment type="caution">
    <text evidence="2">The sequence shown here is derived from an EMBL/GenBank/DDBJ whole genome shotgun (WGS) entry which is preliminary data.</text>
</comment>
<accession>A0AAD7S947</accession>
<feature type="region of interest" description="Disordered" evidence="1">
    <location>
        <begin position="41"/>
        <end position="60"/>
    </location>
</feature>
<sequence>MCVGLNSAHPLRVRADESRWRGNNRLLESHRWDEMKGLGFVPRCDRKKPRRSEGPRPSSSAAKVYHLIIRLIVRLVPSAPCHRGDIAATLVRPSPTTPFPPAHTAPRPPRSLINPR</sequence>
<evidence type="ECO:0000313" key="2">
    <source>
        <dbReference type="EMBL" id="KAJ8398240.1"/>
    </source>
</evidence>
<dbReference type="Proteomes" id="UP001221898">
    <property type="component" value="Unassembled WGS sequence"/>
</dbReference>
<proteinExistence type="predicted"/>
<name>A0AAD7S947_9TELE</name>
<evidence type="ECO:0000256" key="1">
    <source>
        <dbReference type="SAM" id="MobiDB-lite"/>
    </source>
</evidence>
<protein>
    <submittedName>
        <fullName evidence="2">Uncharacterized protein</fullName>
    </submittedName>
</protein>
<feature type="region of interest" description="Disordered" evidence="1">
    <location>
        <begin position="88"/>
        <end position="116"/>
    </location>
</feature>
<dbReference type="EMBL" id="JAINUG010000091">
    <property type="protein sequence ID" value="KAJ8398240.1"/>
    <property type="molecule type" value="Genomic_DNA"/>
</dbReference>
<dbReference type="AlphaFoldDB" id="A0AAD7S947"/>
<organism evidence="2 3">
    <name type="scientific">Aldrovandia affinis</name>
    <dbReference type="NCBI Taxonomy" id="143900"/>
    <lineage>
        <taxon>Eukaryota</taxon>
        <taxon>Metazoa</taxon>
        <taxon>Chordata</taxon>
        <taxon>Craniata</taxon>
        <taxon>Vertebrata</taxon>
        <taxon>Euteleostomi</taxon>
        <taxon>Actinopterygii</taxon>
        <taxon>Neopterygii</taxon>
        <taxon>Teleostei</taxon>
        <taxon>Notacanthiformes</taxon>
        <taxon>Halosauridae</taxon>
        <taxon>Aldrovandia</taxon>
    </lineage>
</organism>
<evidence type="ECO:0000313" key="3">
    <source>
        <dbReference type="Proteomes" id="UP001221898"/>
    </source>
</evidence>
<gene>
    <name evidence="2" type="ORF">AAFF_G00428100</name>
</gene>
<keyword evidence="3" id="KW-1185">Reference proteome</keyword>